<keyword evidence="2" id="KW-1185">Reference proteome</keyword>
<evidence type="ECO:0000313" key="2">
    <source>
        <dbReference type="Proteomes" id="UP000263326"/>
    </source>
</evidence>
<protein>
    <submittedName>
        <fullName evidence="1">Uncharacterized protein</fullName>
    </submittedName>
</protein>
<gene>
    <name evidence="1" type="ORF">JA29_274</name>
</gene>
<accession>A0A384ZXL7</accession>
<evidence type="ECO:0000313" key="1">
    <source>
        <dbReference type="EMBL" id="AXG67000.1"/>
    </source>
</evidence>
<dbReference type="Proteomes" id="UP000263326">
    <property type="component" value="Segment"/>
</dbReference>
<proteinExistence type="predicted"/>
<name>A0A384ZXL7_9CAUD</name>
<reference evidence="1 2" key="1">
    <citation type="journal article" date="2018" name="Front. Microbiol.">
        <title>Jumbo Bacteriophages Are Represented Within an Increasing Diversity of Environmental Viruses Infecting the Emerging Phytopathogen, Dickeya solani.</title>
        <authorList>
            <person name="Day A.W."/>
            <person name="Ahn J."/>
            <person name="Salmond G.P.C."/>
        </authorList>
    </citation>
    <scope>NUCLEOTIDE SEQUENCE [LARGE SCALE GENOMIC DNA]</scope>
</reference>
<dbReference type="EMBL" id="MH460461">
    <property type="protein sequence ID" value="AXG67000.1"/>
    <property type="molecule type" value="Genomic_DNA"/>
</dbReference>
<sequence length="221" mass="25732">MQKVDLDLATKLAMVDDVSIDRLHHQLGFGYSNSRIDKVKQILLFPACEKVFALMRNYIANFDKPEKKEEKETFDPNIATQYAIHQSPVPLILYLRSYGLSTEEIQTQLHKYYAKAADRIPAISDIANIASWKEYQLDDKTYNWSYTQIYQVCKKYGLHDFHIFYDPLYFDQYHESQGGWGVTLSEKDRNVYGYGMIGGDTIEDAIHAVTHTVRKSRTKRQ</sequence>
<organism evidence="1 2">
    <name type="scientific">Dickeya phage vB_DsoM_JA29</name>
    <dbReference type="NCBI Taxonomy" id="2283031"/>
    <lineage>
        <taxon>Viruses</taxon>
        <taxon>Duplodnaviria</taxon>
        <taxon>Heunggongvirae</taxon>
        <taxon>Uroviricota</taxon>
        <taxon>Caudoviricetes</taxon>
        <taxon>Salmondvirus</taxon>
        <taxon>Salmondvirus JA29</taxon>
    </lineage>
</organism>